<proteinExistence type="predicted"/>
<protein>
    <submittedName>
        <fullName evidence="1">Uncharacterized protein</fullName>
    </submittedName>
</protein>
<evidence type="ECO:0000313" key="1">
    <source>
        <dbReference type="EMBL" id="GJT69099.1"/>
    </source>
</evidence>
<gene>
    <name evidence="1" type="ORF">Tco_1028385</name>
</gene>
<sequence>MTKCLIRAYKEPILNRDKICIGIVLLLRCGSSSVFLMLREIAKVAIGGIRYGVCRQSGEERGTLLWVNLAGSGDRGLSLSCVTLVLEVWEWVAPLVLK</sequence>
<organism evidence="1 2">
    <name type="scientific">Tanacetum coccineum</name>
    <dbReference type="NCBI Taxonomy" id="301880"/>
    <lineage>
        <taxon>Eukaryota</taxon>
        <taxon>Viridiplantae</taxon>
        <taxon>Streptophyta</taxon>
        <taxon>Embryophyta</taxon>
        <taxon>Tracheophyta</taxon>
        <taxon>Spermatophyta</taxon>
        <taxon>Magnoliopsida</taxon>
        <taxon>eudicotyledons</taxon>
        <taxon>Gunneridae</taxon>
        <taxon>Pentapetalae</taxon>
        <taxon>asterids</taxon>
        <taxon>campanulids</taxon>
        <taxon>Asterales</taxon>
        <taxon>Asteraceae</taxon>
        <taxon>Asteroideae</taxon>
        <taxon>Anthemideae</taxon>
        <taxon>Anthemidinae</taxon>
        <taxon>Tanacetum</taxon>
    </lineage>
</organism>
<evidence type="ECO:0000313" key="2">
    <source>
        <dbReference type="Proteomes" id="UP001151760"/>
    </source>
</evidence>
<reference evidence="1" key="2">
    <citation type="submission" date="2022-01" db="EMBL/GenBank/DDBJ databases">
        <authorList>
            <person name="Yamashiro T."/>
            <person name="Shiraishi A."/>
            <person name="Satake H."/>
            <person name="Nakayama K."/>
        </authorList>
    </citation>
    <scope>NUCLEOTIDE SEQUENCE</scope>
</reference>
<accession>A0ABQ5G0H9</accession>
<dbReference type="EMBL" id="BQNB010017957">
    <property type="protein sequence ID" value="GJT69099.1"/>
    <property type="molecule type" value="Genomic_DNA"/>
</dbReference>
<keyword evidence="2" id="KW-1185">Reference proteome</keyword>
<comment type="caution">
    <text evidence="1">The sequence shown here is derived from an EMBL/GenBank/DDBJ whole genome shotgun (WGS) entry which is preliminary data.</text>
</comment>
<reference evidence="1" key="1">
    <citation type="journal article" date="2022" name="Int. J. Mol. Sci.">
        <title>Draft Genome of Tanacetum Coccineum: Genomic Comparison of Closely Related Tanacetum-Family Plants.</title>
        <authorList>
            <person name="Yamashiro T."/>
            <person name="Shiraishi A."/>
            <person name="Nakayama K."/>
            <person name="Satake H."/>
        </authorList>
    </citation>
    <scope>NUCLEOTIDE SEQUENCE</scope>
</reference>
<name>A0ABQ5G0H9_9ASTR</name>
<dbReference type="Proteomes" id="UP001151760">
    <property type="component" value="Unassembled WGS sequence"/>
</dbReference>